<sequence>MGTGFSVAVALVAEANRCALRRTVHGLRLRLGGAVPAVRRPCLESSQGHWSVGVFQLRLIKFSENGTPGLKSLCFEVLWKTSGTNMGFGGGWGLAVECWFEMTRSPVLRHTRCLGALKSVGASPSGKCLRGLAGPTRGHPIGRLASQLRTYRVLRVSSATQRRERQP</sequence>
<dbReference type="RefSeq" id="XP_062644673.1">
    <property type="nucleotide sequence ID" value="XM_062785948.1"/>
</dbReference>
<dbReference type="GeneID" id="87822714"/>
<comment type="caution">
    <text evidence="1">The sequence shown here is derived from an EMBL/GenBank/DDBJ whole genome shotgun (WGS) entry which is preliminary data.</text>
</comment>
<protein>
    <submittedName>
        <fullName evidence="1">Uncharacterized protein</fullName>
    </submittedName>
</protein>
<name>A0AAN6TUC8_9PEZI</name>
<reference evidence="1" key="1">
    <citation type="journal article" date="2023" name="Mol. Phylogenet. Evol.">
        <title>Genome-scale phylogeny and comparative genomics of the fungal order Sordariales.</title>
        <authorList>
            <person name="Hensen N."/>
            <person name="Bonometti L."/>
            <person name="Westerberg I."/>
            <person name="Brannstrom I.O."/>
            <person name="Guillou S."/>
            <person name="Cros-Aarteil S."/>
            <person name="Calhoun S."/>
            <person name="Haridas S."/>
            <person name="Kuo A."/>
            <person name="Mondo S."/>
            <person name="Pangilinan J."/>
            <person name="Riley R."/>
            <person name="LaButti K."/>
            <person name="Andreopoulos B."/>
            <person name="Lipzen A."/>
            <person name="Chen C."/>
            <person name="Yan M."/>
            <person name="Daum C."/>
            <person name="Ng V."/>
            <person name="Clum A."/>
            <person name="Steindorff A."/>
            <person name="Ohm R.A."/>
            <person name="Martin F."/>
            <person name="Silar P."/>
            <person name="Natvig D.O."/>
            <person name="Lalanne C."/>
            <person name="Gautier V."/>
            <person name="Ament-Velasquez S.L."/>
            <person name="Kruys A."/>
            <person name="Hutchinson M.I."/>
            <person name="Powell A.J."/>
            <person name="Barry K."/>
            <person name="Miller A.N."/>
            <person name="Grigoriev I.V."/>
            <person name="Debuchy R."/>
            <person name="Gladieux P."/>
            <person name="Hiltunen Thoren M."/>
            <person name="Johannesson H."/>
        </authorList>
    </citation>
    <scope>NUCLEOTIDE SEQUENCE</scope>
    <source>
        <strain evidence="1">CBS 731.68</strain>
    </source>
</reference>
<dbReference type="EMBL" id="MU853236">
    <property type="protein sequence ID" value="KAK4120902.1"/>
    <property type="molecule type" value="Genomic_DNA"/>
</dbReference>
<reference evidence="1" key="2">
    <citation type="submission" date="2023-05" db="EMBL/GenBank/DDBJ databases">
        <authorList>
            <consortium name="Lawrence Berkeley National Laboratory"/>
            <person name="Steindorff A."/>
            <person name="Hensen N."/>
            <person name="Bonometti L."/>
            <person name="Westerberg I."/>
            <person name="Brannstrom I.O."/>
            <person name="Guillou S."/>
            <person name="Cros-Aarteil S."/>
            <person name="Calhoun S."/>
            <person name="Haridas S."/>
            <person name="Kuo A."/>
            <person name="Mondo S."/>
            <person name="Pangilinan J."/>
            <person name="Riley R."/>
            <person name="Labutti K."/>
            <person name="Andreopoulos B."/>
            <person name="Lipzen A."/>
            <person name="Chen C."/>
            <person name="Yanf M."/>
            <person name="Daum C."/>
            <person name="Ng V."/>
            <person name="Clum A."/>
            <person name="Ohm R."/>
            <person name="Martin F."/>
            <person name="Silar P."/>
            <person name="Natvig D."/>
            <person name="Lalanne C."/>
            <person name="Gautier V."/>
            <person name="Ament-Velasquez S.L."/>
            <person name="Kruys A."/>
            <person name="Hutchinson M.I."/>
            <person name="Powell A.J."/>
            <person name="Barry K."/>
            <person name="Miller A.N."/>
            <person name="Grigoriev I.V."/>
            <person name="Debuchy R."/>
            <person name="Gladieux P."/>
            <person name="Thoren M.H."/>
            <person name="Johannesson H."/>
        </authorList>
    </citation>
    <scope>NUCLEOTIDE SEQUENCE</scope>
    <source>
        <strain evidence="1">CBS 731.68</strain>
    </source>
</reference>
<organism evidence="1 2">
    <name type="scientific">Parathielavia appendiculata</name>
    <dbReference type="NCBI Taxonomy" id="2587402"/>
    <lineage>
        <taxon>Eukaryota</taxon>
        <taxon>Fungi</taxon>
        <taxon>Dikarya</taxon>
        <taxon>Ascomycota</taxon>
        <taxon>Pezizomycotina</taxon>
        <taxon>Sordariomycetes</taxon>
        <taxon>Sordariomycetidae</taxon>
        <taxon>Sordariales</taxon>
        <taxon>Chaetomiaceae</taxon>
        <taxon>Parathielavia</taxon>
    </lineage>
</organism>
<accession>A0AAN6TUC8</accession>
<proteinExistence type="predicted"/>
<gene>
    <name evidence="1" type="ORF">N657DRAFT_147426</name>
</gene>
<keyword evidence="2" id="KW-1185">Reference proteome</keyword>
<evidence type="ECO:0000313" key="1">
    <source>
        <dbReference type="EMBL" id="KAK4120902.1"/>
    </source>
</evidence>
<evidence type="ECO:0000313" key="2">
    <source>
        <dbReference type="Proteomes" id="UP001302602"/>
    </source>
</evidence>
<dbReference type="AlphaFoldDB" id="A0AAN6TUC8"/>
<dbReference type="Proteomes" id="UP001302602">
    <property type="component" value="Unassembled WGS sequence"/>
</dbReference>